<dbReference type="AlphaFoldDB" id="D9Q2Z5"/>
<dbReference type="HOGENOM" id="CLU_098588_0_0_2"/>
<evidence type="ECO:0000313" key="4">
    <source>
        <dbReference type="EMBL" id="ADL19683.1"/>
    </source>
</evidence>
<evidence type="ECO:0000256" key="2">
    <source>
        <dbReference type="ARBA" id="ARBA00023239"/>
    </source>
</evidence>
<reference evidence="4 5" key="1">
    <citation type="journal article" date="2010" name="Appl. Environ. Microbiol.">
        <title>The genome sequence of the crenarchaeon Acidilobus saccharovorans supports a new order, Acidilobales, and suggests an important ecological role in terrestrial acidic hot springs.</title>
        <authorList>
            <person name="Mardanov A.V."/>
            <person name="Svetlitchnyi V.A."/>
            <person name="Beletsky A.V."/>
            <person name="Prokofeva M.I."/>
            <person name="Bonch-Osmolovskaya E.A."/>
            <person name="Ravin N.V."/>
            <person name="Skryabin K.G."/>
        </authorList>
    </citation>
    <scope>NUCLEOTIDE SEQUENCE [LARGE SCALE GENOMIC DNA]</scope>
    <source>
        <strain evidence="5">DSM 16705 / JCM 18335 / VKM B-2471 / 345-15</strain>
    </source>
</reference>
<proteinExistence type="inferred from homology"/>
<dbReference type="PANTHER" id="PTHR43351:SF2">
    <property type="entry name" value="L(+)-TARTRATE DEHYDRATASE SUBUNIT BETA-RELATED"/>
    <property type="match status" value="1"/>
</dbReference>
<protein>
    <submittedName>
        <fullName evidence="4">Fumarase (Fumarate hydratase) class I, C-terminal domain protein</fullName>
    </submittedName>
</protein>
<dbReference type="SUPFAM" id="SSF117457">
    <property type="entry name" value="FumA C-terminal domain-like"/>
    <property type="match status" value="1"/>
</dbReference>
<name>D9Q2Z5_ACIS3</name>
<dbReference type="STRING" id="666510.ASAC_1278"/>
<keyword evidence="5" id="KW-1185">Reference proteome</keyword>
<sequence length="211" mass="22900">MMRMSSAREFHLRTPLRDEDVDKLRIGDVVYLTGTVVTARDEAHELALEVLRGGGSLPVDLRGLALYHCGPVAVKDVSGSWKIIAAGPTTSMRMEPVEPEFIERTGVKMIIGKGGMGRGTAEAMKKHKAVYAVFTGGAGALAAEAIKRVPAVYWLDKLGMAEAMWVFEVEEFGPLTVAIDSTGANLYEQRLAEVAEKAKEVKRELGLPAEE</sequence>
<dbReference type="InterPro" id="IPR004647">
    <property type="entry name" value="Fe-S_hydro-lyase_TtdB-typ_cat"/>
</dbReference>
<dbReference type="Proteomes" id="UP000000346">
    <property type="component" value="Chromosome"/>
</dbReference>
<dbReference type="EMBL" id="CP001742">
    <property type="protein sequence ID" value="ADL19683.1"/>
    <property type="molecule type" value="Genomic_DNA"/>
</dbReference>
<dbReference type="KEGG" id="asc:ASAC_1278"/>
<keyword evidence="2" id="KW-0456">Lyase</keyword>
<organism evidence="4 5">
    <name type="scientific">Acidilobus saccharovorans (strain DSM 16705 / JCM 18335 / VKM B-2471 / 345-15)</name>
    <dbReference type="NCBI Taxonomy" id="666510"/>
    <lineage>
        <taxon>Archaea</taxon>
        <taxon>Thermoproteota</taxon>
        <taxon>Thermoprotei</taxon>
        <taxon>Acidilobales</taxon>
        <taxon>Acidilobaceae</taxon>
        <taxon>Acidilobus</taxon>
    </lineage>
</organism>
<dbReference type="GO" id="GO:0016836">
    <property type="term" value="F:hydro-lyase activity"/>
    <property type="evidence" value="ECO:0007669"/>
    <property type="project" value="InterPro"/>
</dbReference>
<feature type="domain" description="Fe-S hydro-lyase tartrate dehydratase beta-type catalytic" evidence="3">
    <location>
        <begin position="6"/>
        <end position="189"/>
    </location>
</feature>
<comment type="similarity">
    <text evidence="1">Belongs to the class-I fumarase family.</text>
</comment>
<gene>
    <name evidence="4" type="ordered locus">ASAC_1278</name>
</gene>
<dbReference type="Gene3D" id="3.20.130.10">
    <property type="entry name" value="Fe-S hydro-lyase, tartrate dehydratase beta-type, catalytic domain"/>
    <property type="match status" value="1"/>
</dbReference>
<accession>D9Q2Z5</accession>
<dbReference type="PANTHER" id="PTHR43351">
    <property type="entry name" value="L(+)-TARTRATE DEHYDRATASE SUBUNIT BETA"/>
    <property type="match status" value="1"/>
</dbReference>
<dbReference type="InterPro" id="IPR036660">
    <property type="entry name" value="Fe-S_hydroAse_TtdB_cat_sf"/>
</dbReference>
<dbReference type="NCBIfam" id="TIGR00723">
    <property type="entry name" value="ttdB_fumA_fumB"/>
    <property type="match status" value="1"/>
</dbReference>
<dbReference type="Pfam" id="PF05683">
    <property type="entry name" value="Fumerase_C"/>
    <property type="match status" value="1"/>
</dbReference>
<evidence type="ECO:0000256" key="1">
    <source>
        <dbReference type="ARBA" id="ARBA00008876"/>
    </source>
</evidence>
<dbReference type="eggNOG" id="arCOG04406">
    <property type="taxonomic scope" value="Archaea"/>
</dbReference>
<evidence type="ECO:0000259" key="3">
    <source>
        <dbReference type="Pfam" id="PF05683"/>
    </source>
</evidence>
<evidence type="ECO:0000313" key="5">
    <source>
        <dbReference type="Proteomes" id="UP000000346"/>
    </source>
</evidence>
<dbReference type="InParanoid" id="D9Q2Z5"/>